<dbReference type="AlphaFoldDB" id="A0A2H0D0X8"/>
<dbReference type="Gene3D" id="1.20.5.170">
    <property type="match status" value="1"/>
</dbReference>
<name>A0A2H0D0X8_9BACT</name>
<dbReference type="GO" id="GO:0042262">
    <property type="term" value="P:DNA protection"/>
    <property type="evidence" value="ECO:0007669"/>
    <property type="project" value="InterPro"/>
</dbReference>
<feature type="non-terminal residue" evidence="1">
    <location>
        <position position="153"/>
    </location>
</feature>
<evidence type="ECO:0000313" key="2">
    <source>
        <dbReference type="Proteomes" id="UP000230159"/>
    </source>
</evidence>
<gene>
    <name evidence="1" type="ORF">COW86_02755</name>
</gene>
<dbReference type="EMBL" id="PCTN01000123">
    <property type="protein sequence ID" value="PIP75619.1"/>
    <property type="molecule type" value="Genomic_DNA"/>
</dbReference>
<comment type="caution">
    <text evidence="1">The sequence shown here is derived from an EMBL/GenBank/DDBJ whole genome shotgun (WGS) entry which is preliminary data.</text>
</comment>
<protein>
    <submittedName>
        <fullName evidence="1">Host-nuclease inhibitor protein Gam</fullName>
    </submittedName>
</protein>
<dbReference type="Proteomes" id="UP000230159">
    <property type="component" value="Unassembled WGS sequence"/>
</dbReference>
<evidence type="ECO:0000313" key="1">
    <source>
        <dbReference type="EMBL" id="PIP75619.1"/>
    </source>
</evidence>
<sequence>MVTKKRIKRLVTPVPRNLEEAAEFLTKIGVEKREIEKIQTGLNDRIEGLKADAMGDVNDHNEKISQLVEGLFAFAESRRDELTEGGKRKTVDLPTGWFGWRKTPPSVSIRNVKSVITILKELGLERFVRVKEEPDKKAMLKEPEVVKLVKGVS</sequence>
<organism evidence="1 2">
    <name type="scientific">Candidatus Kuenenbacteria bacterium CG22_combo_CG10-13_8_21_14_all_39_9</name>
    <dbReference type="NCBI Taxonomy" id="1974621"/>
    <lineage>
        <taxon>Bacteria</taxon>
        <taxon>Candidatus Kueneniibacteriota</taxon>
    </lineage>
</organism>
<reference evidence="1 2" key="1">
    <citation type="submission" date="2017-09" db="EMBL/GenBank/DDBJ databases">
        <title>Depth-based differentiation of microbial function through sediment-hosted aquifers and enrichment of novel symbionts in the deep terrestrial subsurface.</title>
        <authorList>
            <person name="Probst A.J."/>
            <person name="Ladd B."/>
            <person name="Jarett J.K."/>
            <person name="Geller-Mcgrath D.E."/>
            <person name="Sieber C.M."/>
            <person name="Emerson J.B."/>
            <person name="Anantharaman K."/>
            <person name="Thomas B.C."/>
            <person name="Malmstrom R."/>
            <person name="Stieglmeier M."/>
            <person name="Klingl A."/>
            <person name="Woyke T."/>
            <person name="Ryan C.M."/>
            <person name="Banfield J.F."/>
        </authorList>
    </citation>
    <scope>NUCLEOTIDE SEQUENCE [LARGE SCALE GENOMIC DNA]</scope>
    <source>
        <strain evidence="1">CG22_combo_CG10-13_8_21_14_all_39_9</strain>
    </source>
</reference>
<dbReference type="Pfam" id="PF07352">
    <property type="entry name" value="Phage_Mu_Gam"/>
    <property type="match status" value="1"/>
</dbReference>
<accession>A0A2H0D0X8</accession>
<dbReference type="InterPro" id="IPR009951">
    <property type="entry name" value="Host-nuc_inhib_Gam"/>
</dbReference>
<proteinExistence type="predicted"/>
<dbReference type="GO" id="GO:0003690">
    <property type="term" value="F:double-stranded DNA binding"/>
    <property type="evidence" value="ECO:0007669"/>
    <property type="project" value="InterPro"/>
</dbReference>
<dbReference type="SUPFAM" id="SSF161266">
    <property type="entry name" value="Gam-like"/>
    <property type="match status" value="1"/>
</dbReference>